<proteinExistence type="predicted"/>
<dbReference type="InterPro" id="IPR002577">
    <property type="entry name" value="HTH_HxlR"/>
</dbReference>
<dbReference type="Proteomes" id="UP000192761">
    <property type="component" value="Unassembled WGS sequence"/>
</dbReference>
<evidence type="ECO:0000313" key="6">
    <source>
        <dbReference type="Proteomes" id="UP000192761"/>
    </source>
</evidence>
<accession>A0A1W1XZV3</accession>
<dbReference type="PANTHER" id="PTHR33204">
    <property type="entry name" value="TRANSCRIPTIONAL REGULATOR, MARR FAMILY"/>
    <property type="match status" value="1"/>
</dbReference>
<dbReference type="InterPro" id="IPR036388">
    <property type="entry name" value="WH-like_DNA-bd_sf"/>
</dbReference>
<dbReference type="EMBL" id="FWXD01000035">
    <property type="protein sequence ID" value="SMC29443.1"/>
    <property type="molecule type" value="Genomic_DNA"/>
</dbReference>
<evidence type="ECO:0000256" key="2">
    <source>
        <dbReference type="ARBA" id="ARBA00023125"/>
    </source>
</evidence>
<dbReference type="OrthoDB" id="9807069at2"/>
<dbReference type="SUPFAM" id="SSF46785">
    <property type="entry name" value="Winged helix' DNA-binding domain"/>
    <property type="match status" value="1"/>
</dbReference>
<keyword evidence="2" id="KW-0238">DNA-binding</keyword>
<dbReference type="Gene3D" id="1.10.10.10">
    <property type="entry name" value="Winged helix-like DNA-binding domain superfamily/Winged helix DNA-binding domain"/>
    <property type="match status" value="1"/>
</dbReference>
<keyword evidence="6" id="KW-1185">Reference proteome</keyword>
<evidence type="ECO:0000256" key="3">
    <source>
        <dbReference type="ARBA" id="ARBA00023163"/>
    </source>
</evidence>
<gene>
    <name evidence="5" type="ORF">SAMN02745857_03841</name>
</gene>
<feature type="domain" description="HTH hxlR-type" evidence="4">
    <location>
        <begin position="16"/>
        <end position="114"/>
    </location>
</feature>
<sequence>MSQPASTAFDVYSASCPSRAVLELIASKWTLLIVPLLAQGPQRNNALLRQIGGISQKMLTQTLRDLERNGLVIRTDHHTVPPHVEYHLSSLGLSLSATLAALDRWAEAHAAALQGAQRRFDGKAG</sequence>
<organism evidence="5 6">
    <name type="scientific">Andreprevotia lacus DSM 23236</name>
    <dbReference type="NCBI Taxonomy" id="1121001"/>
    <lineage>
        <taxon>Bacteria</taxon>
        <taxon>Pseudomonadati</taxon>
        <taxon>Pseudomonadota</taxon>
        <taxon>Betaproteobacteria</taxon>
        <taxon>Neisseriales</taxon>
        <taxon>Chitinibacteraceae</taxon>
        <taxon>Andreprevotia</taxon>
    </lineage>
</organism>
<dbReference type="InterPro" id="IPR036390">
    <property type="entry name" value="WH_DNA-bd_sf"/>
</dbReference>
<evidence type="ECO:0000256" key="1">
    <source>
        <dbReference type="ARBA" id="ARBA00023015"/>
    </source>
</evidence>
<reference evidence="5 6" key="1">
    <citation type="submission" date="2017-04" db="EMBL/GenBank/DDBJ databases">
        <authorList>
            <person name="Afonso C.L."/>
            <person name="Miller P.J."/>
            <person name="Scott M.A."/>
            <person name="Spackman E."/>
            <person name="Goraichik I."/>
            <person name="Dimitrov K.M."/>
            <person name="Suarez D.L."/>
            <person name="Swayne D.E."/>
        </authorList>
    </citation>
    <scope>NUCLEOTIDE SEQUENCE [LARGE SCALE GENOMIC DNA]</scope>
    <source>
        <strain evidence="5 6">DSM 23236</strain>
    </source>
</reference>
<keyword evidence="3" id="KW-0804">Transcription</keyword>
<dbReference type="Pfam" id="PF01638">
    <property type="entry name" value="HxlR"/>
    <property type="match status" value="1"/>
</dbReference>
<name>A0A1W1XZV3_9NEIS</name>
<evidence type="ECO:0000313" key="5">
    <source>
        <dbReference type="EMBL" id="SMC29443.1"/>
    </source>
</evidence>
<dbReference type="GO" id="GO:0003677">
    <property type="term" value="F:DNA binding"/>
    <property type="evidence" value="ECO:0007669"/>
    <property type="project" value="UniProtKB-KW"/>
</dbReference>
<protein>
    <submittedName>
        <fullName evidence="5">Transcriptional regulator, HxlR family</fullName>
    </submittedName>
</protein>
<dbReference type="AlphaFoldDB" id="A0A1W1XZV3"/>
<dbReference type="PANTHER" id="PTHR33204:SF37">
    <property type="entry name" value="HTH-TYPE TRANSCRIPTIONAL REGULATOR YODB"/>
    <property type="match status" value="1"/>
</dbReference>
<dbReference type="STRING" id="1121001.SAMN02745857_03841"/>
<dbReference type="PROSITE" id="PS51118">
    <property type="entry name" value="HTH_HXLR"/>
    <property type="match status" value="1"/>
</dbReference>
<keyword evidence="1" id="KW-0805">Transcription regulation</keyword>
<dbReference type="RefSeq" id="WP_084092775.1">
    <property type="nucleotide sequence ID" value="NZ_FWXD01000035.1"/>
</dbReference>
<evidence type="ECO:0000259" key="4">
    <source>
        <dbReference type="PROSITE" id="PS51118"/>
    </source>
</evidence>